<proteinExistence type="predicted"/>
<dbReference type="InterPro" id="IPR000719">
    <property type="entry name" value="Prot_kinase_dom"/>
</dbReference>
<accession>A0ABQ8GH86</accession>
<protein>
    <recommendedName>
        <fullName evidence="1">Protein kinase domain-containing protein</fullName>
    </recommendedName>
</protein>
<gene>
    <name evidence="2" type="ORF">B0J12DRAFT_569720</name>
</gene>
<evidence type="ECO:0000313" key="3">
    <source>
        <dbReference type="Proteomes" id="UP000774617"/>
    </source>
</evidence>
<evidence type="ECO:0000313" key="2">
    <source>
        <dbReference type="EMBL" id="KAH7055832.1"/>
    </source>
</evidence>
<evidence type="ECO:0000259" key="1">
    <source>
        <dbReference type="PROSITE" id="PS50011"/>
    </source>
</evidence>
<name>A0ABQ8GH86_9PEZI</name>
<organism evidence="2 3">
    <name type="scientific">Macrophomina phaseolina</name>
    <dbReference type="NCBI Taxonomy" id="35725"/>
    <lineage>
        <taxon>Eukaryota</taxon>
        <taxon>Fungi</taxon>
        <taxon>Dikarya</taxon>
        <taxon>Ascomycota</taxon>
        <taxon>Pezizomycotina</taxon>
        <taxon>Dothideomycetes</taxon>
        <taxon>Dothideomycetes incertae sedis</taxon>
        <taxon>Botryosphaeriales</taxon>
        <taxon>Botryosphaeriaceae</taxon>
        <taxon>Macrophomina</taxon>
    </lineage>
</organism>
<feature type="domain" description="Protein kinase" evidence="1">
    <location>
        <begin position="1"/>
        <end position="365"/>
    </location>
</feature>
<dbReference type="SUPFAM" id="SSF56112">
    <property type="entry name" value="Protein kinase-like (PK-like)"/>
    <property type="match status" value="1"/>
</dbReference>
<dbReference type="PROSITE" id="PS50011">
    <property type="entry name" value="PROTEIN_KINASE_DOM"/>
    <property type="match status" value="1"/>
</dbReference>
<feature type="non-terminal residue" evidence="2">
    <location>
        <position position="1"/>
    </location>
</feature>
<dbReference type="EMBL" id="JAGTJR010000008">
    <property type="protein sequence ID" value="KAH7055832.1"/>
    <property type="molecule type" value="Genomic_DNA"/>
</dbReference>
<comment type="caution">
    <text evidence="2">The sequence shown here is derived from an EMBL/GenBank/DDBJ whole genome shotgun (WGS) entry which is preliminary data.</text>
</comment>
<keyword evidence="3" id="KW-1185">Reference proteome</keyword>
<dbReference type="Gene3D" id="1.10.510.10">
    <property type="entry name" value="Transferase(Phosphotransferase) domain 1"/>
    <property type="match status" value="1"/>
</dbReference>
<dbReference type="Proteomes" id="UP000774617">
    <property type="component" value="Unassembled WGS sequence"/>
</dbReference>
<sequence>LGQGGQGDVAIYTDTHTGSPVALKSFFSPGHQPMPKPWSSLFSNQLSTWPSEIPATLLLAGLHRHYSTHNLTHQDALLSHPIVTTGLLPALDFFIALHSSPPLRLPRCSARSWHLVTPYIPHGATLASLARSLGQAGNNNSRTTIADVDSAARPNLARLLSALATLHAKGYCHNDVKPDNIFAVLLPGPPQPSSLTTAHALDRSRWLLADLGQLRPVAHPWHASRGWVWRNQWHDCAKNDVRRMLKSYLAFVRGVVGEAERARFDRAFFAEGAALSSLYWDFVREPVGAEEMVGKVRGMAYREEEGGGNGTVKWGDAAVLEREPLLGLRVEKELTCTSVRGWKWVRVDVQLMLERLWGVFRRVEE</sequence>
<dbReference type="InterPro" id="IPR011009">
    <property type="entry name" value="Kinase-like_dom_sf"/>
</dbReference>
<reference evidence="2 3" key="1">
    <citation type="journal article" date="2021" name="Nat. Commun.">
        <title>Genetic determinants of endophytism in the Arabidopsis root mycobiome.</title>
        <authorList>
            <person name="Mesny F."/>
            <person name="Miyauchi S."/>
            <person name="Thiergart T."/>
            <person name="Pickel B."/>
            <person name="Atanasova L."/>
            <person name="Karlsson M."/>
            <person name="Huettel B."/>
            <person name="Barry K.W."/>
            <person name="Haridas S."/>
            <person name="Chen C."/>
            <person name="Bauer D."/>
            <person name="Andreopoulos W."/>
            <person name="Pangilinan J."/>
            <person name="LaButti K."/>
            <person name="Riley R."/>
            <person name="Lipzen A."/>
            <person name="Clum A."/>
            <person name="Drula E."/>
            <person name="Henrissat B."/>
            <person name="Kohler A."/>
            <person name="Grigoriev I.V."/>
            <person name="Martin F.M."/>
            <person name="Hacquard S."/>
        </authorList>
    </citation>
    <scope>NUCLEOTIDE SEQUENCE [LARGE SCALE GENOMIC DNA]</scope>
    <source>
        <strain evidence="2 3">MPI-SDFR-AT-0080</strain>
    </source>
</reference>